<dbReference type="RefSeq" id="WP_015882289.1">
    <property type="nucleotide sequence ID" value="NC_012669.1"/>
</dbReference>
<dbReference type="Gene3D" id="1.20.140.10">
    <property type="entry name" value="Butyryl-CoA Dehydrogenase, subunit A, domain 3"/>
    <property type="match status" value="1"/>
</dbReference>
<dbReference type="PIRSF" id="PIRSF016578">
    <property type="entry name" value="HsaA"/>
    <property type="match status" value="1"/>
</dbReference>
<name>C5C4S1_BEUC1</name>
<dbReference type="AlphaFoldDB" id="C5C4S1"/>
<sequence length="420" mass="45261">MTATTQFAPAPETAVSDEQLLARFRPVFDRIREGAADRENARRLPFEEVEWLRAAGFGAVRVPAEWGGSGASTRQFFRLLIELAEADSNLAQLLRGHFAFLEVRLAHPDPAYREHWARAAVDGVLVGNAQSELGNATFEEASTVLTEQEVDGATRLVLNGTKYYSTGTLFADWINVTAAHGDERVTVAVPTTAPGVTRIDDWTGFGQRLTGSGTTEFRDVVVDEEHVTRYSRDAPRPTAISGFYQLVLLATLAGIARAAARDAVAFVSGRSRRVGLENPVEPRHSPAVQQVIGTVSGLALATESTVLAAADPLEDAFAAQRDGVTDLATFDDANVTVFRAQGVVIDLTLQATTALFEVGGASATSEKLRLDRHWRNARTVASHNPAIFRAQAVGHYLLHGSLPARPTPEHRSATGKDADA</sequence>
<dbReference type="EMBL" id="CP001618">
    <property type="protein sequence ID" value="ACQ80049.1"/>
    <property type="molecule type" value="Genomic_DNA"/>
</dbReference>
<dbReference type="PANTHER" id="PTHR43884:SF12">
    <property type="entry name" value="ISOVALERYL-COA DEHYDROGENASE, MITOCHONDRIAL-RELATED"/>
    <property type="match status" value="1"/>
</dbReference>
<evidence type="ECO:0000259" key="3">
    <source>
        <dbReference type="Pfam" id="PF02771"/>
    </source>
</evidence>
<feature type="domain" description="Acyl-CoA dehydrogenase C-terminal" evidence="4">
    <location>
        <begin position="250"/>
        <end position="384"/>
    </location>
</feature>
<dbReference type="Proteomes" id="UP000007962">
    <property type="component" value="Chromosome"/>
</dbReference>
<dbReference type="eggNOG" id="COG1960">
    <property type="taxonomic scope" value="Bacteria"/>
</dbReference>
<accession>C5C4S1</accession>
<dbReference type="KEGG" id="bcv:Bcav_1793"/>
<feature type="compositionally biased region" description="Basic and acidic residues" evidence="2">
    <location>
        <begin position="407"/>
        <end position="420"/>
    </location>
</feature>
<dbReference type="GO" id="GO:0050660">
    <property type="term" value="F:flavin adenine dinucleotide binding"/>
    <property type="evidence" value="ECO:0007669"/>
    <property type="project" value="InterPro"/>
</dbReference>
<feature type="domain" description="Acyl-CoA dehydrogenase/oxidase N-terminal" evidence="3">
    <location>
        <begin position="29"/>
        <end position="119"/>
    </location>
</feature>
<dbReference type="STRING" id="471853.Bcav_1793"/>
<proteinExistence type="predicted"/>
<keyword evidence="1" id="KW-0560">Oxidoreductase</keyword>
<dbReference type="Gene3D" id="1.10.540.10">
    <property type="entry name" value="Acyl-CoA dehydrogenase/oxidase, N-terminal domain"/>
    <property type="match status" value="1"/>
</dbReference>
<reference evidence="5 6" key="1">
    <citation type="journal article" date="2009" name="Stand. Genomic Sci.">
        <title>Complete genome sequence of Beutenbergia cavernae type strain (HKI 0122).</title>
        <authorList>
            <person name="Land M."/>
            <person name="Pukall R."/>
            <person name="Abt B."/>
            <person name="Goker M."/>
            <person name="Rohde M."/>
            <person name="Glavina Del Rio T."/>
            <person name="Tice H."/>
            <person name="Copeland A."/>
            <person name="Cheng J.F."/>
            <person name="Lucas S."/>
            <person name="Chen F."/>
            <person name="Nolan M."/>
            <person name="Bruce D."/>
            <person name="Goodwin L."/>
            <person name="Pitluck S."/>
            <person name="Ivanova N."/>
            <person name="Mavromatis K."/>
            <person name="Ovchinnikova G."/>
            <person name="Pati A."/>
            <person name="Chen A."/>
            <person name="Palaniappan K."/>
            <person name="Hauser L."/>
            <person name="Chang Y.J."/>
            <person name="Jefferies C.C."/>
            <person name="Saunders E."/>
            <person name="Brettin T."/>
            <person name="Detter J.C."/>
            <person name="Han C."/>
            <person name="Chain P."/>
            <person name="Bristow J."/>
            <person name="Eisen J.A."/>
            <person name="Markowitz V."/>
            <person name="Hugenholtz P."/>
            <person name="Kyrpides N.C."/>
            <person name="Klenk H.P."/>
            <person name="Lapidus A."/>
        </authorList>
    </citation>
    <scope>NUCLEOTIDE SEQUENCE [LARGE SCALE GENOMIC DNA]</scope>
    <source>
        <strain evidence="6">ATCC BAA-8 / DSM 12333 / NBRC 16432</strain>
    </source>
</reference>
<dbReference type="HOGENOM" id="CLU_018204_10_0_11"/>
<gene>
    <name evidence="5" type="ordered locus">Bcav_1793</name>
</gene>
<dbReference type="SUPFAM" id="SSF47203">
    <property type="entry name" value="Acyl-CoA dehydrogenase C-terminal domain-like"/>
    <property type="match status" value="1"/>
</dbReference>
<dbReference type="InterPro" id="IPR009100">
    <property type="entry name" value="AcylCoA_DH/oxidase_NM_dom_sf"/>
</dbReference>
<keyword evidence="6" id="KW-1185">Reference proteome</keyword>
<dbReference type="Gene3D" id="2.40.110.10">
    <property type="entry name" value="Butyryl-CoA Dehydrogenase, subunit A, domain 2"/>
    <property type="match status" value="1"/>
</dbReference>
<dbReference type="GO" id="GO:0006552">
    <property type="term" value="P:L-leucine catabolic process"/>
    <property type="evidence" value="ECO:0007669"/>
    <property type="project" value="TreeGrafter"/>
</dbReference>
<dbReference type="SUPFAM" id="SSF56645">
    <property type="entry name" value="Acyl-CoA dehydrogenase NM domain-like"/>
    <property type="match status" value="1"/>
</dbReference>
<dbReference type="Pfam" id="PF02771">
    <property type="entry name" value="Acyl-CoA_dh_N"/>
    <property type="match status" value="1"/>
</dbReference>
<dbReference type="Pfam" id="PF08028">
    <property type="entry name" value="Acyl-CoA_dh_2"/>
    <property type="match status" value="1"/>
</dbReference>
<dbReference type="PANTHER" id="PTHR43884">
    <property type="entry name" value="ACYL-COA DEHYDROGENASE"/>
    <property type="match status" value="1"/>
</dbReference>
<evidence type="ECO:0000259" key="4">
    <source>
        <dbReference type="Pfam" id="PF08028"/>
    </source>
</evidence>
<evidence type="ECO:0000256" key="2">
    <source>
        <dbReference type="SAM" id="MobiDB-lite"/>
    </source>
</evidence>
<organism evidence="5 6">
    <name type="scientific">Beutenbergia cavernae (strain ATCC BAA-8 / DSM 12333 / CCUG 43141 / JCM 11478 / NBRC 16432 / NCIMB 13614 / HKI 0122)</name>
    <dbReference type="NCBI Taxonomy" id="471853"/>
    <lineage>
        <taxon>Bacteria</taxon>
        <taxon>Bacillati</taxon>
        <taxon>Actinomycetota</taxon>
        <taxon>Actinomycetes</taxon>
        <taxon>Micrococcales</taxon>
        <taxon>Beutenbergiaceae</taxon>
        <taxon>Beutenbergia</taxon>
    </lineage>
</organism>
<dbReference type="GO" id="GO:0008470">
    <property type="term" value="F:3-methylbutanoyl-CoA dehydrogenase activity"/>
    <property type="evidence" value="ECO:0007669"/>
    <property type="project" value="TreeGrafter"/>
</dbReference>
<evidence type="ECO:0000256" key="1">
    <source>
        <dbReference type="ARBA" id="ARBA00023002"/>
    </source>
</evidence>
<evidence type="ECO:0000313" key="6">
    <source>
        <dbReference type="Proteomes" id="UP000007962"/>
    </source>
</evidence>
<feature type="region of interest" description="Disordered" evidence="2">
    <location>
        <begin position="400"/>
        <end position="420"/>
    </location>
</feature>
<dbReference type="InterPro" id="IPR013107">
    <property type="entry name" value="Acyl-CoA_DH_C"/>
</dbReference>
<dbReference type="InterPro" id="IPR013786">
    <property type="entry name" value="AcylCoA_DH/ox_N"/>
</dbReference>
<evidence type="ECO:0000313" key="5">
    <source>
        <dbReference type="EMBL" id="ACQ80049.1"/>
    </source>
</evidence>
<dbReference type="InterPro" id="IPR036250">
    <property type="entry name" value="AcylCo_DH-like_C"/>
</dbReference>
<dbReference type="OrthoDB" id="571684at2"/>
<dbReference type="InterPro" id="IPR046373">
    <property type="entry name" value="Acyl-CoA_Oxase/DH_mid-dom_sf"/>
</dbReference>
<protein>
    <submittedName>
        <fullName evidence="5">Acyl-CoA dehydrogenase type 2 domain protein</fullName>
    </submittedName>
</protein>
<dbReference type="InterPro" id="IPR037069">
    <property type="entry name" value="AcylCoA_DH/ox_N_sf"/>
</dbReference>